<comment type="caution">
    <text evidence="2">The sequence shown here is derived from an EMBL/GenBank/DDBJ whole genome shotgun (WGS) entry which is preliminary data.</text>
</comment>
<organism evidence="2 3">
    <name type="scientific">Methylobacterium adhaesivum</name>
    <dbReference type="NCBI Taxonomy" id="333297"/>
    <lineage>
        <taxon>Bacteria</taxon>
        <taxon>Pseudomonadati</taxon>
        <taxon>Pseudomonadota</taxon>
        <taxon>Alphaproteobacteria</taxon>
        <taxon>Hyphomicrobiales</taxon>
        <taxon>Methylobacteriaceae</taxon>
        <taxon>Methylobacterium</taxon>
    </lineage>
</organism>
<keyword evidence="1" id="KW-1133">Transmembrane helix</keyword>
<sequence>MIFSRLRHHLLFGSGLVTLLYLCLVAIAMPSREGPQIVLPQEASLLVLVGAVLLVLAQFTASVDRTGWRRLLPLLTLVPMSLGLLMGLGLTETQLVRHEVDRLTLPDGRLVMLTLEPGTTDTIFAVWSEEGWRWRPLFEGVTQVSYSEDGSFTENPALVVSRDGQHLLIRRGGLWTDCWRIGVASSPCLPDALRTPVTRSEWFDRSDRIAAFVGMDPARR</sequence>
<accession>A0ABT8BEG3</accession>
<feature type="transmembrane region" description="Helical" evidence="1">
    <location>
        <begin position="71"/>
        <end position="90"/>
    </location>
</feature>
<dbReference type="EMBL" id="JAUFPX010000002">
    <property type="protein sequence ID" value="MDN3589665.1"/>
    <property type="molecule type" value="Genomic_DNA"/>
</dbReference>
<feature type="transmembrane region" description="Helical" evidence="1">
    <location>
        <begin position="12"/>
        <end position="31"/>
    </location>
</feature>
<evidence type="ECO:0000256" key="1">
    <source>
        <dbReference type="SAM" id="Phobius"/>
    </source>
</evidence>
<dbReference type="Proteomes" id="UP001224644">
    <property type="component" value="Unassembled WGS sequence"/>
</dbReference>
<keyword evidence="3" id="KW-1185">Reference proteome</keyword>
<reference evidence="3" key="1">
    <citation type="journal article" date="2019" name="Int. J. Syst. Evol. Microbiol.">
        <title>The Global Catalogue of Microorganisms (GCM) 10K type strain sequencing project: providing services to taxonomists for standard genome sequencing and annotation.</title>
        <authorList>
            <consortium name="The Broad Institute Genomics Platform"/>
            <consortium name="The Broad Institute Genome Sequencing Center for Infectious Disease"/>
            <person name="Wu L."/>
            <person name="Ma J."/>
        </authorList>
    </citation>
    <scope>NUCLEOTIDE SEQUENCE [LARGE SCALE GENOMIC DNA]</scope>
    <source>
        <strain evidence="3">CECT 7069</strain>
    </source>
</reference>
<keyword evidence="1" id="KW-0812">Transmembrane</keyword>
<keyword evidence="1" id="KW-0472">Membrane</keyword>
<name>A0ABT8BEG3_9HYPH</name>
<evidence type="ECO:0000313" key="3">
    <source>
        <dbReference type="Proteomes" id="UP001224644"/>
    </source>
</evidence>
<dbReference type="RefSeq" id="WP_238224294.1">
    <property type="nucleotide sequence ID" value="NZ_BPQD01000007.1"/>
</dbReference>
<gene>
    <name evidence="2" type="ORF">QWZ12_03460</name>
</gene>
<feature type="transmembrane region" description="Helical" evidence="1">
    <location>
        <begin position="43"/>
        <end position="59"/>
    </location>
</feature>
<evidence type="ECO:0000313" key="2">
    <source>
        <dbReference type="EMBL" id="MDN3589665.1"/>
    </source>
</evidence>
<protein>
    <submittedName>
        <fullName evidence="2">Uncharacterized protein</fullName>
    </submittedName>
</protein>
<proteinExistence type="predicted"/>